<accession>A0A7C5IYQ0</accession>
<dbReference type="PANTHER" id="PTHR30304:SF0">
    <property type="entry name" value="D-TAGATOSE-1,6-BISPHOSPHATE ALDOLASE SUBUNIT GATY-RELATED"/>
    <property type="match status" value="1"/>
</dbReference>
<dbReference type="Gene3D" id="3.20.20.70">
    <property type="entry name" value="Aldolase class I"/>
    <property type="match status" value="1"/>
</dbReference>
<proteinExistence type="predicted"/>
<dbReference type="Pfam" id="PF01116">
    <property type="entry name" value="F_bP_aldolase"/>
    <property type="match status" value="1"/>
</dbReference>
<dbReference type="InterPro" id="IPR050246">
    <property type="entry name" value="Class_II_FBP_aldolase"/>
</dbReference>
<name>A0A7C5IYQ0_9GAMM</name>
<dbReference type="EMBL" id="DROM01000147">
    <property type="protein sequence ID" value="HHH13055.1"/>
    <property type="molecule type" value="Genomic_DNA"/>
</dbReference>
<dbReference type="GO" id="GO:0008270">
    <property type="term" value="F:zinc ion binding"/>
    <property type="evidence" value="ECO:0007669"/>
    <property type="project" value="InterPro"/>
</dbReference>
<gene>
    <name evidence="1" type="ORF">ENJ98_02355</name>
</gene>
<dbReference type="PANTHER" id="PTHR30304">
    <property type="entry name" value="D-TAGATOSE-1,6-BISPHOSPHATE ALDOLASE"/>
    <property type="match status" value="1"/>
</dbReference>
<dbReference type="GO" id="GO:0016832">
    <property type="term" value="F:aldehyde-lyase activity"/>
    <property type="evidence" value="ECO:0007669"/>
    <property type="project" value="InterPro"/>
</dbReference>
<reference evidence="1" key="1">
    <citation type="journal article" date="2020" name="mSystems">
        <title>Genome- and Community-Level Interaction Insights into Carbon Utilization and Element Cycling Functions of Hydrothermarchaeota in Hydrothermal Sediment.</title>
        <authorList>
            <person name="Zhou Z."/>
            <person name="Liu Y."/>
            <person name="Xu W."/>
            <person name="Pan J."/>
            <person name="Luo Z.H."/>
            <person name="Li M."/>
        </authorList>
    </citation>
    <scope>NUCLEOTIDE SEQUENCE [LARGE SCALE GENOMIC DNA]</scope>
    <source>
        <strain evidence="1">HyVt-535</strain>
    </source>
</reference>
<sequence length="188" mass="19980">MPLVNMKQMLEHAHANGYAVGAFDLVSLDFLQGILEGAERCRAPVILSLAESHFDYFDFDLAMPAVVAAAERASVPVAIHLDHGASLESAVRGIHLGCNGVMVDASHLPLEENIAATREVVEMARGCGVPVEGELGYVPGVEGEDAERHPGEIAYTSVEDAARYVEESGVDFLAVSIGTVHGRMKGEP</sequence>
<dbReference type="InterPro" id="IPR013785">
    <property type="entry name" value="Aldolase_TIM"/>
</dbReference>
<dbReference type="Proteomes" id="UP000886100">
    <property type="component" value="Unassembled WGS sequence"/>
</dbReference>
<dbReference type="SUPFAM" id="SSF51569">
    <property type="entry name" value="Aldolase"/>
    <property type="match status" value="1"/>
</dbReference>
<dbReference type="AlphaFoldDB" id="A0A7C5IYQ0"/>
<organism evidence="1">
    <name type="scientific">Thiolapillus brandeum</name>
    <dbReference type="NCBI Taxonomy" id="1076588"/>
    <lineage>
        <taxon>Bacteria</taxon>
        <taxon>Pseudomonadati</taxon>
        <taxon>Pseudomonadota</taxon>
        <taxon>Gammaproteobacteria</taxon>
        <taxon>Chromatiales</taxon>
        <taxon>Sedimenticolaceae</taxon>
        <taxon>Thiolapillus</taxon>
    </lineage>
</organism>
<dbReference type="GO" id="GO:0005975">
    <property type="term" value="P:carbohydrate metabolic process"/>
    <property type="evidence" value="ECO:0007669"/>
    <property type="project" value="InterPro"/>
</dbReference>
<protein>
    <submittedName>
        <fullName evidence="1">Fructose-bisphosphate aldolase</fullName>
    </submittedName>
</protein>
<evidence type="ECO:0000313" key="1">
    <source>
        <dbReference type="EMBL" id="HHH13055.1"/>
    </source>
</evidence>
<dbReference type="InterPro" id="IPR000771">
    <property type="entry name" value="FBA_II"/>
</dbReference>
<feature type="non-terminal residue" evidence="1">
    <location>
        <position position="188"/>
    </location>
</feature>
<comment type="caution">
    <text evidence="1">The sequence shown here is derived from an EMBL/GenBank/DDBJ whole genome shotgun (WGS) entry which is preliminary data.</text>
</comment>